<dbReference type="InterPro" id="IPR029058">
    <property type="entry name" value="AB_hydrolase_fold"/>
</dbReference>
<keyword evidence="2" id="KW-0012">Acyltransferase</keyword>
<dbReference type="PANTHER" id="PTHR43798:SF5">
    <property type="entry name" value="MONOACYLGLYCEROL LIPASE ABHD6"/>
    <property type="match status" value="1"/>
</dbReference>
<dbReference type="SUPFAM" id="SSF53474">
    <property type="entry name" value="alpha/beta-Hydrolases"/>
    <property type="match status" value="1"/>
</dbReference>
<proteinExistence type="predicted"/>
<name>A0A8E2BCB2_9HYPH</name>
<dbReference type="PRINTS" id="PR00111">
    <property type="entry name" value="ABHYDROLASE"/>
</dbReference>
<sequence>MNYPIHAALRGSGKNVVVLLHGFGGIGGVWEDVVDHLDGAFTTIAYDLPGHGLSLDYPKAGSAKVAANAVLADLVARGITRAHFVGHSMGGAVATLAALFDPERVASLTLLAPGGYGPEINGPLLRRYAAAACTDELRSCLAEMSSPDSTVPEAVVRDLAEMRGRPGQTDKLIAFAEAMTADDKQGVIPRDSLATLTMPVMVVWGTDDAVLPYSHADALPSGFLIHHVLEIGHMLPEETPVLVADIISRMTRRGQRRLPAIAACDAG</sequence>
<dbReference type="GO" id="GO:0016020">
    <property type="term" value="C:membrane"/>
    <property type="evidence" value="ECO:0007669"/>
    <property type="project" value="TreeGrafter"/>
</dbReference>
<dbReference type="GO" id="GO:0046464">
    <property type="term" value="P:acylglycerol catabolic process"/>
    <property type="evidence" value="ECO:0007669"/>
    <property type="project" value="TreeGrafter"/>
</dbReference>
<accession>A0A8E2BCB2</accession>
<dbReference type="EC" id="2.3.1.12" evidence="2"/>
<protein>
    <submittedName>
        <fullName evidence="2">Pyruvate dehydrogenase E2 component (Dihydrolipoamide acetyltransferase)</fullName>
        <ecNumber evidence="2">2.3.1.12</ecNumber>
    </submittedName>
</protein>
<dbReference type="GO" id="GO:0047372">
    <property type="term" value="F:monoacylglycerol lipase activity"/>
    <property type="evidence" value="ECO:0007669"/>
    <property type="project" value="TreeGrafter"/>
</dbReference>
<organism evidence="2 3">
    <name type="scientific">Aminobacter carboxidus</name>
    <dbReference type="NCBI Taxonomy" id="376165"/>
    <lineage>
        <taxon>Bacteria</taxon>
        <taxon>Pseudomonadati</taxon>
        <taxon>Pseudomonadota</taxon>
        <taxon>Alphaproteobacteria</taxon>
        <taxon>Hyphomicrobiales</taxon>
        <taxon>Phyllobacteriaceae</taxon>
        <taxon>Aminobacter</taxon>
    </lineage>
</organism>
<dbReference type="Pfam" id="PF12697">
    <property type="entry name" value="Abhydrolase_6"/>
    <property type="match status" value="1"/>
</dbReference>
<dbReference type="InterPro" id="IPR050266">
    <property type="entry name" value="AB_hydrolase_sf"/>
</dbReference>
<evidence type="ECO:0000313" key="3">
    <source>
        <dbReference type="Proteomes" id="UP000532373"/>
    </source>
</evidence>
<comment type="caution">
    <text evidence="2">The sequence shown here is derived from an EMBL/GenBank/DDBJ whole genome shotgun (WGS) entry which is preliminary data.</text>
</comment>
<dbReference type="AlphaFoldDB" id="A0A8E2BCB2"/>
<evidence type="ECO:0000259" key="1">
    <source>
        <dbReference type="Pfam" id="PF12697"/>
    </source>
</evidence>
<dbReference type="GO" id="GO:0004742">
    <property type="term" value="F:dihydrolipoyllysine-residue acetyltransferase activity"/>
    <property type="evidence" value="ECO:0007669"/>
    <property type="project" value="UniProtKB-EC"/>
</dbReference>
<dbReference type="PANTHER" id="PTHR43798">
    <property type="entry name" value="MONOACYLGLYCEROL LIPASE"/>
    <property type="match status" value="1"/>
</dbReference>
<keyword evidence="2" id="KW-0670">Pyruvate</keyword>
<dbReference type="InterPro" id="IPR000073">
    <property type="entry name" value="AB_hydrolase_1"/>
</dbReference>
<reference evidence="2 3" key="1">
    <citation type="submission" date="2020-08" db="EMBL/GenBank/DDBJ databases">
        <title>Genomic Encyclopedia of Type Strains, Phase IV (KMG-IV): sequencing the most valuable type-strain genomes for metagenomic binning, comparative biology and taxonomic classification.</title>
        <authorList>
            <person name="Goeker M."/>
        </authorList>
    </citation>
    <scope>NUCLEOTIDE SEQUENCE [LARGE SCALE GENOMIC DNA]</scope>
    <source>
        <strain evidence="2 3">DSM 17454</strain>
    </source>
</reference>
<dbReference type="Gene3D" id="3.40.50.1820">
    <property type="entry name" value="alpha/beta hydrolase"/>
    <property type="match status" value="1"/>
</dbReference>
<feature type="domain" description="AB hydrolase-1" evidence="1">
    <location>
        <begin position="17"/>
        <end position="245"/>
    </location>
</feature>
<gene>
    <name evidence="2" type="ORF">HNQ96_003285</name>
</gene>
<keyword evidence="2" id="KW-0808">Transferase</keyword>
<dbReference type="RefSeq" id="WP_184769792.1">
    <property type="nucleotide sequence ID" value="NZ_JACHGI010000005.1"/>
</dbReference>
<evidence type="ECO:0000313" key="2">
    <source>
        <dbReference type="EMBL" id="MBB6467406.1"/>
    </source>
</evidence>
<dbReference type="EMBL" id="JACHGI010000005">
    <property type="protein sequence ID" value="MBB6467406.1"/>
    <property type="molecule type" value="Genomic_DNA"/>
</dbReference>
<dbReference type="Proteomes" id="UP000532373">
    <property type="component" value="Unassembled WGS sequence"/>
</dbReference>